<proteinExistence type="predicted"/>
<dbReference type="PANTHER" id="PTHR47723:SF19">
    <property type="entry name" value="POLYNUCLEOTIDYL TRANSFERASE, RIBONUCLEASE H-LIKE SUPERFAMILY PROTEIN"/>
    <property type="match status" value="1"/>
</dbReference>
<keyword evidence="2" id="KW-1185">Reference proteome</keyword>
<sequence>MVEVDDGSVTTLQAAGNHIPARSTREVSWSKPPLGWVKLNSDGAVNMIMGLASCGGVIKDDKGRLLGSLEFNHEVFYAGSCSTLLPYIMEMIARAWNVQLNHVVREGNVLADMIAKLDLNEDFIVHWLFLSPASSVRLISTEAVVRDLLDTG</sequence>
<dbReference type="PANTHER" id="PTHR47723">
    <property type="entry name" value="OS05G0353850 PROTEIN"/>
    <property type="match status" value="1"/>
</dbReference>
<reference evidence="1 2" key="1">
    <citation type="journal article" date="2024" name="G3 (Bethesda)">
        <title>Genome assembly of Hibiscus sabdariffa L. provides insights into metabolisms of medicinal natural products.</title>
        <authorList>
            <person name="Kim T."/>
        </authorList>
    </citation>
    <scope>NUCLEOTIDE SEQUENCE [LARGE SCALE GENOMIC DNA]</scope>
    <source>
        <strain evidence="1">TK-2024</strain>
        <tissue evidence="1">Old leaves</tissue>
    </source>
</reference>
<gene>
    <name evidence="1" type="ORF">V6N12_059099</name>
</gene>
<evidence type="ECO:0008006" key="3">
    <source>
        <dbReference type="Google" id="ProtNLM"/>
    </source>
</evidence>
<dbReference type="InterPro" id="IPR053151">
    <property type="entry name" value="RNase_H-like"/>
</dbReference>
<accession>A0ABR2EU24</accession>
<protein>
    <recommendedName>
        <fullName evidence="3">RNase H type-1 domain-containing protein</fullName>
    </recommendedName>
</protein>
<name>A0ABR2EU24_9ROSI</name>
<comment type="caution">
    <text evidence="1">The sequence shown here is derived from an EMBL/GenBank/DDBJ whole genome shotgun (WGS) entry which is preliminary data.</text>
</comment>
<organism evidence="1 2">
    <name type="scientific">Hibiscus sabdariffa</name>
    <name type="common">roselle</name>
    <dbReference type="NCBI Taxonomy" id="183260"/>
    <lineage>
        <taxon>Eukaryota</taxon>
        <taxon>Viridiplantae</taxon>
        <taxon>Streptophyta</taxon>
        <taxon>Embryophyta</taxon>
        <taxon>Tracheophyta</taxon>
        <taxon>Spermatophyta</taxon>
        <taxon>Magnoliopsida</taxon>
        <taxon>eudicotyledons</taxon>
        <taxon>Gunneridae</taxon>
        <taxon>Pentapetalae</taxon>
        <taxon>rosids</taxon>
        <taxon>malvids</taxon>
        <taxon>Malvales</taxon>
        <taxon>Malvaceae</taxon>
        <taxon>Malvoideae</taxon>
        <taxon>Hibiscus</taxon>
    </lineage>
</organism>
<evidence type="ECO:0000313" key="1">
    <source>
        <dbReference type="EMBL" id="KAK8565541.1"/>
    </source>
</evidence>
<evidence type="ECO:0000313" key="2">
    <source>
        <dbReference type="Proteomes" id="UP001472677"/>
    </source>
</evidence>
<dbReference type="Proteomes" id="UP001472677">
    <property type="component" value="Unassembled WGS sequence"/>
</dbReference>
<dbReference type="EMBL" id="JBBPBM010000010">
    <property type="protein sequence ID" value="KAK8565541.1"/>
    <property type="molecule type" value="Genomic_DNA"/>
</dbReference>